<feature type="compositionally biased region" description="Polar residues" evidence="6">
    <location>
        <begin position="884"/>
        <end position="893"/>
    </location>
</feature>
<dbReference type="EMBL" id="VFLP01000048">
    <property type="protein sequence ID" value="TRX91130.1"/>
    <property type="molecule type" value="Genomic_DNA"/>
</dbReference>
<keyword evidence="5" id="KW-0175">Coiled coil</keyword>
<comment type="subcellular location">
    <subcellularLocation>
        <location evidence="1">Membrane</location>
        <topology evidence="1">Multi-pass membrane protein</topology>
    </subcellularLocation>
</comment>
<feature type="transmembrane region" description="Helical" evidence="7">
    <location>
        <begin position="145"/>
        <end position="166"/>
    </location>
</feature>
<evidence type="ECO:0000256" key="6">
    <source>
        <dbReference type="SAM" id="MobiDB-lite"/>
    </source>
</evidence>
<feature type="transmembrane region" description="Helical" evidence="7">
    <location>
        <begin position="178"/>
        <end position="197"/>
    </location>
</feature>
<evidence type="ECO:0000313" key="11">
    <source>
        <dbReference type="Proteomes" id="UP000319160"/>
    </source>
</evidence>
<feature type="region of interest" description="Disordered" evidence="6">
    <location>
        <begin position="879"/>
        <end position="959"/>
    </location>
</feature>
<dbReference type="Pfam" id="PF13886">
    <property type="entry name" value="TM7S3_TM198"/>
    <property type="match status" value="1"/>
</dbReference>
<dbReference type="Proteomes" id="UP000319160">
    <property type="component" value="Unassembled WGS sequence"/>
</dbReference>
<feature type="region of interest" description="Disordered" evidence="6">
    <location>
        <begin position="345"/>
        <end position="454"/>
    </location>
</feature>
<feature type="domain" description="TM7S3/TM198-like" evidence="9">
    <location>
        <begin position="125"/>
        <end position="328"/>
    </location>
</feature>
<reference evidence="11" key="1">
    <citation type="submission" date="2019-06" db="EMBL/GenBank/DDBJ databases">
        <title>Draft genome sequence of the griseofulvin-producing fungus Xylaria cubensis strain G536.</title>
        <authorList>
            <person name="Mead M.E."/>
            <person name="Raja H.A."/>
            <person name="Steenwyk J.L."/>
            <person name="Knowles S.L."/>
            <person name="Oberlies N.H."/>
            <person name="Rokas A."/>
        </authorList>
    </citation>
    <scope>NUCLEOTIDE SEQUENCE [LARGE SCALE GENOMIC DNA]</scope>
    <source>
        <strain evidence="11">G536</strain>
    </source>
</reference>
<feature type="compositionally biased region" description="Basic and acidic residues" evidence="6">
    <location>
        <begin position="345"/>
        <end position="354"/>
    </location>
</feature>
<feature type="region of interest" description="Disordered" evidence="6">
    <location>
        <begin position="701"/>
        <end position="760"/>
    </location>
</feature>
<keyword evidence="2 7" id="KW-0812">Transmembrane</keyword>
<feature type="compositionally biased region" description="Polar residues" evidence="6">
    <location>
        <begin position="378"/>
        <end position="389"/>
    </location>
</feature>
<evidence type="ECO:0000313" key="10">
    <source>
        <dbReference type="EMBL" id="TRX91130.1"/>
    </source>
</evidence>
<evidence type="ECO:0000256" key="3">
    <source>
        <dbReference type="ARBA" id="ARBA00022989"/>
    </source>
</evidence>
<feature type="compositionally biased region" description="Polar residues" evidence="6">
    <location>
        <begin position="53"/>
        <end position="75"/>
    </location>
</feature>
<feature type="region of interest" description="Disordered" evidence="6">
    <location>
        <begin position="655"/>
        <end position="689"/>
    </location>
</feature>
<gene>
    <name evidence="10" type="ORF">FHL15_007918</name>
</gene>
<evidence type="ECO:0000256" key="5">
    <source>
        <dbReference type="SAM" id="Coils"/>
    </source>
</evidence>
<sequence length="1203" mass="131112">MNARWSYFWALLFVILHIYAVAAEPIQVLGREDTSLTVTVPPTTTTDNAGKDGQTSSERTDATGSTQKPTADKTSTIVATSTTAFPSAINGNNPDNISPLATPNPIPDGELPLQPRLTPGWGIAGAILLISGVIYTLIGIKNVWLHTFFSAAFLSGLSVTVLIVYVMAPPVPVAIEGAYVVAAVVTGLILGGVATVFHELTEGLGCLLGGFCISMWLLTLKPGGLLPSTTSKVIVIAAFSAGSYGFYFSRYTRPYALLGLMSFAGATVTVIGIDCFSRAGLKEFWAYSWNLNKGLFPYAADTYPLTKGIRVEIAIIVVLTIVGVISQLKLWRVIQEHRTKKAEAQAEEQRKRDEEEANIGLQVEAQNERERRQWETVYGNQQPRSSIGSRDSGVEDVDDDKKDRVKQTVVRRSSSNEDNIELSEISTPDLPSSTNAAKSPTDGLIMTNQNDDSRVTIRIAEDDGPNENDDTASTTEPNEKKVWIVHGDDEARLNSPHTSQIPLKPPGPEITPLPFRVPEISDGNHSRSSIATYADEDDGDYMLNGKPSRMSLTNRLSASSGNLIHNLSHRSTHARTSRHKSRDSGLQQSLDWERSTEELVENSKRHSDVLSIAATIDGLSLEGDAYDYSTKNEAERMSIPAVKVNLDGGKININTNAVDKGDSDKKLTPPNAHWSFEARPMSSAETVGTDILNPSVVNLSSGELSKRSSLNQSTRKTESTNENSNPTDMNAVEATSESSPPPKSLAPSTSSTSVSLTKDRLPPALPRVALSYRTNEWAKHLSAAESPPLEELQVDEYPDQQHDRTQETEAPAPVRVEELQQTSEGYAPTEVIIRSSSSSSNLASRAYHSTSRIASSSSLPKAHIPATLAILTSASFDADPQVSPAKTTSSNLPQAGHSFRNKGRRRSSEVYNQPIREEIGNEEPSVERPGPPDEEDSSTPTSTPPSPHEPVPIPGVVSYSSPQTLLGRREMYLRNKSQSQLFTIPPIQEDPNHTRPASQMVSPYNHVAAAMPPLTTQDADDIPLSQRKHLIRQSSALSVNSTGGPQRTGSWSAAQPPMSDPPTHIQTITADSSRFDSHQPQRRVSGPSQAERDARLSQFRQSVAADLRAAAAPVAPKSTPLLRTTSSTSLLGPSTSNAEIGRAIDLQRNMLMTQREQEGQKREMERLEKERHERAFEEMMRRGDLMDAHREALRRMQGGVKHE</sequence>
<dbReference type="OrthoDB" id="102260at2759"/>
<keyword evidence="8" id="KW-0732">Signal</keyword>
<feature type="transmembrane region" description="Helical" evidence="7">
    <location>
        <begin position="204"/>
        <end position="223"/>
    </location>
</feature>
<feature type="transmembrane region" description="Helical" evidence="7">
    <location>
        <begin position="255"/>
        <end position="273"/>
    </location>
</feature>
<feature type="signal peptide" evidence="8">
    <location>
        <begin position="1"/>
        <end position="23"/>
    </location>
</feature>
<feature type="region of interest" description="Disordered" evidence="6">
    <location>
        <begin position="569"/>
        <end position="590"/>
    </location>
</feature>
<name>A0A553HT49_9PEZI</name>
<evidence type="ECO:0000256" key="7">
    <source>
        <dbReference type="SAM" id="Phobius"/>
    </source>
</evidence>
<evidence type="ECO:0000256" key="2">
    <source>
        <dbReference type="ARBA" id="ARBA00022692"/>
    </source>
</evidence>
<dbReference type="InterPro" id="IPR025256">
    <property type="entry name" value="TM7S3/TM198-like_dom"/>
</dbReference>
<evidence type="ECO:0000259" key="9">
    <source>
        <dbReference type="Pfam" id="PF13886"/>
    </source>
</evidence>
<feature type="transmembrane region" description="Helical" evidence="7">
    <location>
        <begin position="120"/>
        <end position="138"/>
    </location>
</feature>
<keyword evidence="4 7" id="KW-0472">Membrane</keyword>
<dbReference type="GO" id="GO:0016020">
    <property type="term" value="C:membrane"/>
    <property type="evidence" value="ECO:0007669"/>
    <property type="project" value="UniProtKB-SubCell"/>
</dbReference>
<evidence type="ECO:0000256" key="1">
    <source>
        <dbReference type="ARBA" id="ARBA00004141"/>
    </source>
</evidence>
<keyword evidence="3 7" id="KW-1133">Transmembrane helix</keyword>
<keyword evidence="11" id="KW-1185">Reference proteome</keyword>
<protein>
    <recommendedName>
        <fullName evidence="9">TM7S3/TM198-like domain-containing protein</fullName>
    </recommendedName>
</protein>
<feature type="compositionally biased region" description="Low complexity" evidence="6">
    <location>
        <begin position="37"/>
        <end position="46"/>
    </location>
</feature>
<feature type="compositionally biased region" description="Polar residues" evidence="6">
    <location>
        <begin position="701"/>
        <end position="728"/>
    </location>
</feature>
<feature type="chain" id="PRO_5022102512" description="TM7S3/TM198-like domain-containing protein" evidence="8">
    <location>
        <begin position="24"/>
        <end position="1203"/>
    </location>
</feature>
<dbReference type="PANTHER" id="PTHR39469">
    <property type="entry name" value="CHROMOSOME 1, WHOLE GENOME SHOTGUN SEQUENCE"/>
    <property type="match status" value="1"/>
</dbReference>
<feature type="transmembrane region" description="Helical" evidence="7">
    <location>
        <begin position="229"/>
        <end position="248"/>
    </location>
</feature>
<evidence type="ECO:0000256" key="8">
    <source>
        <dbReference type="SAM" id="SignalP"/>
    </source>
</evidence>
<proteinExistence type="predicted"/>
<feature type="compositionally biased region" description="Polar residues" evidence="6">
    <location>
        <begin position="1033"/>
        <end position="1053"/>
    </location>
</feature>
<dbReference type="PANTHER" id="PTHR39469:SF1">
    <property type="entry name" value="DUF4203 DOMAIN-CONTAINING PROTEIN"/>
    <property type="match status" value="1"/>
</dbReference>
<feature type="compositionally biased region" description="Basic residues" evidence="6">
    <location>
        <begin position="569"/>
        <end position="581"/>
    </location>
</feature>
<evidence type="ECO:0000256" key="4">
    <source>
        <dbReference type="ARBA" id="ARBA00023136"/>
    </source>
</evidence>
<feature type="compositionally biased region" description="Polar residues" evidence="6">
    <location>
        <begin position="424"/>
        <end position="438"/>
    </location>
</feature>
<organism evidence="10 11">
    <name type="scientific">Xylaria flabelliformis</name>
    <dbReference type="NCBI Taxonomy" id="2512241"/>
    <lineage>
        <taxon>Eukaryota</taxon>
        <taxon>Fungi</taxon>
        <taxon>Dikarya</taxon>
        <taxon>Ascomycota</taxon>
        <taxon>Pezizomycotina</taxon>
        <taxon>Sordariomycetes</taxon>
        <taxon>Xylariomycetidae</taxon>
        <taxon>Xylariales</taxon>
        <taxon>Xylariaceae</taxon>
        <taxon>Xylaria</taxon>
    </lineage>
</organism>
<feature type="region of interest" description="Disordered" evidence="6">
    <location>
        <begin position="37"/>
        <end position="75"/>
    </location>
</feature>
<comment type="caution">
    <text evidence="10">The sequence shown here is derived from an EMBL/GenBank/DDBJ whole genome shotgun (WGS) entry which is preliminary data.</text>
</comment>
<dbReference type="AlphaFoldDB" id="A0A553HT49"/>
<dbReference type="STRING" id="2512241.A0A553HT49"/>
<feature type="compositionally biased region" description="Low complexity" evidence="6">
    <location>
        <begin position="745"/>
        <end position="756"/>
    </location>
</feature>
<feature type="region of interest" description="Disordered" evidence="6">
    <location>
        <begin position="1033"/>
        <end position="1094"/>
    </location>
</feature>
<accession>A0A553HT49</accession>
<feature type="coiled-coil region" evidence="5">
    <location>
        <begin position="1150"/>
        <end position="1182"/>
    </location>
</feature>
<feature type="compositionally biased region" description="Pro residues" evidence="6">
    <location>
        <begin position="942"/>
        <end position="953"/>
    </location>
</feature>